<accession>A0A8S0PIK4</accession>
<evidence type="ECO:0000256" key="1">
    <source>
        <dbReference type="ARBA" id="ARBA00006484"/>
    </source>
</evidence>
<dbReference type="EMBL" id="CACTIH010000097">
    <property type="protein sequence ID" value="CAA2953720.1"/>
    <property type="molecule type" value="Genomic_DNA"/>
</dbReference>
<dbReference type="PRINTS" id="PR00080">
    <property type="entry name" value="SDRFAMILY"/>
</dbReference>
<dbReference type="PRINTS" id="PR00081">
    <property type="entry name" value="GDHRDH"/>
</dbReference>
<comment type="similarity">
    <text evidence="1">Belongs to the short-chain dehydrogenases/reductases (SDR) family.</text>
</comment>
<keyword evidence="2" id="KW-0560">Oxidoreductase</keyword>
<dbReference type="OrthoDB" id="47007at2759"/>
<protein>
    <submittedName>
        <fullName evidence="3">Glucose and ribitol dehydrogenase homolog 1-like</fullName>
    </submittedName>
</protein>
<dbReference type="PROSITE" id="PS00061">
    <property type="entry name" value="ADH_SHORT"/>
    <property type="match status" value="1"/>
</dbReference>
<dbReference type="InterPro" id="IPR002347">
    <property type="entry name" value="SDR_fam"/>
</dbReference>
<gene>
    <name evidence="3" type="ORF">OLEA9_A091156</name>
</gene>
<reference evidence="3 4" key="1">
    <citation type="submission" date="2019-12" db="EMBL/GenBank/DDBJ databases">
        <authorList>
            <person name="Alioto T."/>
            <person name="Alioto T."/>
            <person name="Gomez Garrido J."/>
        </authorList>
    </citation>
    <scope>NUCLEOTIDE SEQUENCE [LARGE SCALE GENOMIC DNA]</scope>
</reference>
<dbReference type="SUPFAM" id="SSF51735">
    <property type="entry name" value="NAD(P)-binding Rossmann-fold domains"/>
    <property type="match status" value="1"/>
</dbReference>
<evidence type="ECO:0000313" key="4">
    <source>
        <dbReference type="Proteomes" id="UP000594638"/>
    </source>
</evidence>
<sequence>MFTQFLSCFNVLASTARSHFPPHQTQFSSNFTVTHNSKRRVVVFVRSMASNDQKFPPQKQETQPGKEHLMDPTPQFASLEYKPANKLRGKVAVVTGGDSGIGRAVCHCFALEGATVAFTYVKGHEDKDAEDTLGMLMKAKHSDAKEPMAIPADLGYDENCKRVVEEVVNNYGRVDILVNNAAEQYKASAVEEIDEPRLEMVFRTNIFSYFFMVRHALKHMKEGSSIINTTSVTAYKGNAKLLDYTSTKGAIVAFTRGLALQLVKKGIRVNGVAPGPIWTPLIPASFSEEETANFGKEVPMQRAGQTIEVAPSYVFLASNVDSSYISGQILHPNGGTIVNG</sequence>
<keyword evidence="4" id="KW-1185">Reference proteome</keyword>
<dbReference type="AlphaFoldDB" id="A0A8S0PIK4"/>
<name>A0A8S0PIK4_OLEEU</name>
<dbReference type="PANTHER" id="PTHR48107:SF16">
    <property type="entry name" value="NADPH-DEPENDENT ALDEHYDE REDUCTASE 1, CHLOROPLASTIC"/>
    <property type="match status" value="1"/>
</dbReference>
<dbReference type="GO" id="GO:0016616">
    <property type="term" value="F:oxidoreductase activity, acting on the CH-OH group of donors, NAD or NADP as acceptor"/>
    <property type="evidence" value="ECO:0007669"/>
    <property type="project" value="UniProtKB-ARBA"/>
</dbReference>
<proteinExistence type="inferred from homology"/>
<dbReference type="FunFam" id="3.40.50.720:FF:000084">
    <property type="entry name" value="Short-chain dehydrogenase reductase"/>
    <property type="match status" value="1"/>
</dbReference>
<dbReference type="CDD" id="cd05355">
    <property type="entry name" value="SDR_c1"/>
    <property type="match status" value="1"/>
</dbReference>
<dbReference type="Pfam" id="PF13561">
    <property type="entry name" value="adh_short_C2"/>
    <property type="match status" value="1"/>
</dbReference>
<organism evidence="3 4">
    <name type="scientific">Olea europaea subsp. europaea</name>
    <dbReference type="NCBI Taxonomy" id="158383"/>
    <lineage>
        <taxon>Eukaryota</taxon>
        <taxon>Viridiplantae</taxon>
        <taxon>Streptophyta</taxon>
        <taxon>Embryophyta</taxon>
        <taxon>Tracheophyta</taxon>
        <taxon>Spermatophyta</taxon>
        <taxon>Magnoliopsida</taxon>
        <taxon>eudicotyledons</taxon>
        <taxon>Gunneridae</taxon>
        <taxon>Pentapetalae</taxon>
        <taxon>asterids</taxon>
        <taxon>lamiids</taxon>
        <taxon>Lamiales</taxon>
        <taxon>Oleaceae</taxon>
        <taxon>Oleeae</taxon>
        <taxon>Olea</taxon>
    </lineage>
</organism>
<comment type="caution">
    <text evidence="3">The sequence shown here is derived from an EMBL/GenBank/DDBJ whole genome shotgun (WGS) entry which is preliminary data.</text>
</comment>
<dbReference type="Gramene" id="OE9A091156T1">
    <property type="protein sequence ID" value="OE9A091156C1"/>
    <property type="gene ID" value="OE9A091156"/>
</dbReference>
<dbReference type="InterPro" id="IPR036291">
    <property type="entry name" value="NAD(P)-bd_dom_sf"/>
</dbReference>
<dbReference type="Gene3D" id="3.40.50.720">
    <property type="entry name" value="NAD(P)-binding Rossmann-like Domain"/>
    <property type="match status" value="1"/>
</dbReference>
<dbReference type="InterPro" id="IPR020904">
    <property type="entry name" value="Sc_DH/Rdtase_CS"/>
</dbReference>
<evidence type="ECO:0000313" key="3">
    <source>
        <dbReference type="EMBL" id="CAA2953720.1"/>
    </source>
</evidence>
<dbReference type="PANTHER" id="PTHR48107">
    <property type="entry name" value="NADPH-DEPENDENT ALDEHYDE REDUCTASE-LIKE PROTEIN, CHLOROPLASTIC-RELATED"/>
    <property type="match status" value="1"/>
</dbReference>
<dbReference type="Proteomes" id="UP000594638">
    <property type="component" value="Unassembled WGS sequence"/>
</dbReference>
<evidence type="ECO:0000256" key="2">
    <source>
        <dbReference type="ARBA" id="ARBA00023002"/>
    </source>
</evidence>